<keyword evidence="2" id="KW-1185">Reference proteome</keyword>
<dbReference type="EMBL" id="SRPY01000252">
    <property type="protein sequence ID" value="KAG5926616.1"/>
    <property type="molecule type" value="Genomic_DNA"/>
</dbReference>
<accession>A0A8K0J7L3</accession>
<dbReference type="Proteomes" id="UP000811619">
    <property type="component" value="Unassembled WGS sequence"/>
</dbReference>
<feature type="non-terminal residue" evidence="1">
    <location>
        <position position="153"/>
    </location>
</feature>
<dbReference type="AlphaFoldDB" id="A0A8K0J7L3"/>
<protein>
    <submittedName>
        <fullName evidence="1">Uncharacterized protein</fullName>
    </submittedName>
</protein>
<proteinExistence type="predicted"/>
<sequence length="153" mass="16989">MATFGSPGPIECEQKPRLSVDLRFHGWQPDTLEPLTISRDVGVITEYERLIAYYGTCLSMVLCWAYHARLKGWFSNCYASGTAGNISPASFDVFSARCEASISHASPHLSAAKDAIRKHALLSTTILDRETGAPAKVEQVRELEREMKKSRGR</sequence>
<comment type="caution">
    <text evidence="1">The sequence shown here is derived from an EMBL/GenBank/DDBJ whole genome shotgun (WGS) entry which is preliminary data.</text>
</comment>
<organism evidence="1 2">
    <name type="scientific">Claviceps africana</name>
    <dbReference type="NCBI Taxonomy" id="83212"/>
    <lineage>
        <taxon>Eukaryota</taxon>
        <taxon>Fungi</taxon>
        <taxon>Dikarya</taxon>
        <taxon>Ascomycota</taxon>
        <taxon>Pezizomycotina</taxon>
        <taxon>Sordariomycetes</taxon>
        <taxon>Hypocreomycetidae</taxon>
        <taxon>Hypocreales</taxon>
        <taxon>Clavicipitaceae</taxon>
        <taxon>Claviceps</taxon>
    </lineage>
</organism>
<evidence type="ECO:0000313" key="1">
    <source>
        <dbReference type="EMBL" id="KAG5926616.1"/>
    </source>
</evidence>
<evidence type="ECO:0000313" key="2">
    <source>
        <dbReference type="Proteomes" id="UP000811619"/>
    </source>
</evidence>
<gene>
    <name evidence="1" type="ORF">E4U42_003126</name>
</gene>
<name>A0A8K0J7L3_9HYPO</name>
<reference evidence="1" key="1">
    <citation type="journal article" date="2020" name="bioRxiv">
        <title>Whole genome comparisons of ergot fungi reveals the divergence and evolution of species within the genus Claviceps are the result of varying mechanisms driving genome evolution and host range expansion.</title>
        <authorList>
            <person name="Wyka S.A."/>
            <person name="Mondo S.J."/>
            <person name="Liu M."/>
            <person name="Dettman J."/>
            <person name="Nalam V."/>
            <person name="Broders K.D."/>
        </authorList>
    </citation>
    <scope>NUCLEOTIDE SEQUENCE</scope>
    <source>
        <strain evidence="1">CCC 489</strain>
    </source>
</reference>